<dbReference type="AlphaFoldDB" id="A0A074W4I8"/>
<feature type="compositionally biased region" description="Acidic residues" evidence="1">
    <location>
        <begin position="347"/>
        <end position="371"/>
    </location>
</feature>
<keyword evidence="3" id="KW-1185">Reference proteome</keyword>
<gene>
    <name evidence="2" type="ORF">M437DRAFT_80953</name>
</gene>
<sequence>MGLALLSLPNEVLISIIKHGDNACKRTLLNLRLVNKTLEQLCHDRFLRYLENLRIDPSQKDNLLRLMDILSSPAHACAVRAVAFDFVRDWRNVWAVTPLVQQLFDKLSTLNVTLELKFSPYGSNEWISEPCIVHYIAGIVKQVLTSHMSVKRLIIRAKEWDPDLQLDKMICRLEKLLSDQEKEAQAFSMESLIVEFKHGEVTYNRRDRCLQFSQVTAHDLHAIGQWIQEKHPTELCLTDCQFFVEQLDGILLPITQPSNSLSSITINNARLMHITSFFGGSQTATPLQKLLSNIMQHANSLDHLDLENIRVETPHPRTLNFVGTNKVQLTSEDNIRERLTVLMSQLVEEDESEAESEDIEEDDEDEDEDDD</sequence>
<organism evidence="2 3">
    <name type="scientific">Aureobasidium melanogenum (strain CBS 110374)</name>
    <name type="common">Aureobasidium pullulans var. melanogenum</name>
    <dbReference type="NCBI Taxonomy" id="1043003"/>
    <lineage>
        <taxon>Eukaryota</taxon>
        <taxon>Fungi</taxon>
        <taxon>Dikarya</taxon>
        <taxon>Ascomycota</taxon>
        <taxon>Pezizomycotina</taxon>
        <taxon>Dothideomycetes</taxon>
        <taxon>Dothideomycetidae</taxon>
        <taxon>Dothideales</taxon>
        <taxon>Saccotheciaceae</taxon>
        <taxon>Aureobasidium</taxon>
    </lineage>
</organism>
<dbReference type="HOGENOM" id="CLU_745920_0_0_1"/>
<accession>A0A074W4I8</accession>
<reference evidence="2 3" key="1">
    <citation type="journal article" date="2014" name="BMC Genomics">
        <title>Genome sequencing of four Aureobasidium pullulans varieties: biotechnological potential, stress tolerance, and description of new species.</title>
        <authorList>
            <person name="Gostin Ar C."/>
            <person name="Ohm R.A."/>
            <person name="Kogej T."/>
            <person name="Sonjak S."/>
            <person name="Turk M."/>
            <person name="Zajc J."/>
            <person name="Zalar P."/>
            <person name="Grube M."/>
            <person name="Sun H."/>
            <person name="Han J."/>
            <person name="Sharma A."/>
            <person name="Chiniquy J."/>
            <person name="Ngan C.Y."/>
            <person name="Lipzen A."/>
            <person name="Barry K."/>
            <person name="Grigoriev I.V."/>
            <person name="Gunde-Cimerman N."/>
        </authorList>
    </citation>
    <scope>NUCLEOTIDE SEQUENCE [LARGE SCALE GENOMIC DNA]</scope>
    <source>
        <strain evidence="2 3">CBS 110374</strain>
    </source>
</reference>
<dbReference type="EMBL" id="KL584825">
    <property type="protein sequence ID" value="KEQ66464.1"/>
    <property type="molecule type" value="Genomic_DNA"/>
</dbReference>
<evidence type="ECO:0000313" key="2">
    <source>
        <dbReference type="EMBL" id="KEQ66464.1"/>
    </source>
</evidence>
<name>A0A074W4I8_AURM1</name>
<proteinExistence type="predicted"/>
<evidence type="ECO:0008006" key="4">
    <source>
        <dbReference type="Google" id="ProtNLM"/>
    </source>
</evidence>
<protein>
    <recommendedName>
        <fullName evidence="4">F-box domain-containing protein</fullName>
    </recommendedName>
</protein>
<feature type="region of interest" description="Disordered" evidence="1">
    <location>
        <begin position="346"/>
        <end position="371"/>
    </location>
</feature>
<dbReference type="RefSeq" id="XP_040883487.1">
    <property type="nucleotide sequence ID" value="XM_041027456.1"/>
</dbReference>
<evidence type="ECO:0000256" key="1">
    <source>
        <dbReference type="SAM" id="MobiDB-lite"/>
    </source>
</evidence>
<dbReference type="GeneID" id="63920829"/>
<dbReference type="Proteomes" id="UP000030672">
    <property type="component" value="Unassembled WGS sequence"/>
</dbReference>
<evidence type="ECO:0000313" key="3">
    <source>
        <dbReference type="Proteomes" id="UP000030672"/>
    </source>
</evidence>